<proteinExistence type="predicted"/>
<dbReference type="EMBL" id="JAGSXJ010000021">
    <property type="protein sequence ID" value="KAH6678816.1"/>
    <property type="molecule type" value="Genomic_DNA"/>
</dbReference>
<dbReference type="OrthoDB" id="4579997at2759"/>
<protein>
    <submittedName>
        <fullName evidence="1">Uncharacterized protein</fullName>
    </submittedName>
</protein>
<keyword evidence="2" id="KW-1185">Reference proteome</keyword>
<name>A0A9P8V6Q0_9PEZI</name>
<dbReference type="SUPFAM" id="SSF52047">
    <property type="entry name" value="RNI-like"/>
    <property type="match status" value="1"/>
</dbReference>
<comment type="caution">
    <text evidence="1">The sequence shown here is derived from an EMBL/GenBank/DDBJ whole genome shotgun (WGS) entry which is preliminary data.</text>
</comment>
<evidence type="ECO:0000313" key="2">
    <source>
        <dbReference type="Proteomes" id="UP000770015"/>
    </source>
</evidence>
<dbReference type="Proteomes" id="UP000770015">
    <property type="component" value="Unassembled WGS sequence"/>
</dbReference>
<organism evidence="1 2">
    <name type="scientific">Plectosphaerella plurivora</name>
    <dbReference type="NCBI Taxonomy" id="936078"/>
    <lineage>
        <taxon>Eukaryota</taxon>
        <taxon>Fungi</taxon>
        <taxon>Dikarya</taxon>
        <taxon>Ascomycota</taxon>
        <taxon>Pezizomycotina</taxon>
        <taxon>Sordariomycetes</taxon>
        <taxon>Hypocreomycetidae</taxon>
        <taxon>Glomerellales</taxon>
        <taxon>Plectosphaerellaceae</taxon>
        <taxon>Plectosphaerella</taxon>
    </lineage>
</organism>
<sequence length="522" mass="58256">MRTGLDPAGGLGPAVGFSYIKAWDLSIQRMEGQSPVCIIPRTYPRNRECHEGAGAPLLYLYIPQPVASDWTPSLRCRRRVPDIITSHFAPAGVDEHLKSNKPRTPTMASVSASSMFARTNDYLCLLADQIEDGHLLARLCRVNWQFNANFTPYLYRRCNIVKPNRLAALPSNGNLVYTKRLSVKLLDPYAKYENQDVAAVGDLVQKMPALEVFEWSGLPLPTDVPHALTSCAKLKAVHITYPSTIEESVLGIGIDDGDIDEQGNSENENYWTKDFHQVRRLFYVQDLSPLTGLESLTINNMYGNLHLWKAQVVSIFQSSPALRELRLSVCEDAVIRCGRSTVYPFDPFGFFDTVCDTYGEAAHGEMPPAPLQLSSLCCGLGVYPSLEASLIRLVDLSSVEVVFFETKDISDIGGTHFFVYDHGVDESFILFDVFLSPEKCPKLRRFSADRLGGSIYARLLELKENKPEFLNRLIIEFEDIDDDCFDVDALVLSGTDGGSQIPPFQIPPSQITPTAWRDIRGT</sequence>
<accession>A0A9P8V6Q0</accession>
<gene>
    <name evidence="1" type="ORF">F5X68DRAFT_34432</name>
</gene>
<dbReference type="AlphaFoldDB" id="A0A9P8V6Q0"/>
<reference evidence="1" key="1">
    <citation type="journal article" date="2021" name="Nat. Commun.">
        <title>Genetic determinants of endophytism in the Arabidopsis root mycobiome.</title>
        <authorList>
            <person name="Mesny F."/>
            <person name="Miyauchi S."/>
            <person name="Thiergart T."/>
            <person name="Pickel B."/>
            <person name="Atanasova L."/>
            <person name="Karlsson M."/>
            <person name="Huettel B."/>
            <person name="Barry K.W."/>
            <person name="Haridas S."/>
            <person name="Chen C."/>
            <person name="Bauer D."/>
            <person name="Andreopoulos W."/>
            <person name="Pangilinan J."/>
            <person name="LaButti K."/>
            <person name="Riley R."/>
            <person name="Lipzen A."/>
            <person name="Clum A."/>
            <person name="Drula E."/>
            <person name="Henrissat B."/>
            <person name="Kohler A."/>
            <person name="Grigoriev I.V."/>
            <person name="Martin F.M."/>
            <person name="Hacquard S."/>
        </authorList>
    </citation>
    <scope>NUCLEOTIDE SEQUENCE</scope>
    <source>
        <strain evidence="1">MPI-SDFR-AT-0117</strain>
    </source>
</reference>
<evidence type="ECO:0000313" key="1">
    <source>
        <dbReference type="EMBL" id="KAH6678816.1"/>
    </source>
</evidence>